<organism evidence="1">
    <name type="scientific">Arion vulgaris</name>
    <dbReference type="NCBI Taxonomy" id="1028688"/>
    <lineage>
        <taxon>Eukaryota</taxon>
        <taxon>Metazoa</taxon>
        <taxon>Spiralia</taxon>
        <taxon>Lophotrochozoa</taxon>
        <taxon>Mollusca</taxon>
        <taxon>Gastropoda</taxon>
        <taxon>Heterobranchia</taxon>
        <taxon>Euthyneura</taxon>
        <taxon>Panpulmonata</taxon>
        <taxon>Eupulmonata</taxon>
        <taxon>Stylommatophora</taxon>
        <taxon>Helicina</taxon>
        <taxon>Arionoidea</taxon>
        <taxon>Arionidae</taxon>
        <taxon>Arion</taxon>
    </lineage>
</organism>
<protein>
    <submittedName>
        <fullName evidence="1">Uncharacterized protein</fullName>
    </submittedName>
</protein>
<evidence type="ECO:0000313" key="1">
    <source>
        <dbReference type="EMBL" id="CEK83902.1"/>
    </source>
</evidence>
<dbReference type="AlphaFoldDB" id="A0A0B7ATJ0"/>
<proteinExistence type="predicted"/>
<sequence length="50" mass="5585">RKVNHLHLNLFFEGGKSIFANESCVNALDLLQLCQKTRPTDKAASEAIKD</sequence>
<name>A0A0B7ATJ0_9EUPU</name>
<accession>A0A0B7ATJ0</accession>
<reference evidence="1" key="1">
    <citation type="submission" date="2014-12" db="EMBL/GenBank/DDBJ databases">
        <title>Insight into the proteome of Arion vulgaris.</title>
        <authorList>
            <person name="Aradska J."/>
            <person name="Bulat T."/>
            <person name="Smidak R."/>
            <person name="Sarate P."/>
            <person name="Gangsoo J."/>
            <person name="Sialana F."/>
            <person name="Bilban M."/>
            <person name="Lubec G."/>
        </authorList>
    </citation>
    <scope>NUCLEOTIDE SEQUENCE</scope>
    <source>
        <tissue evidence="1">Skin</tissue>
    </source>
</reference>
<dbReference type="EMBL" id="HACG01037037">
    <property type="protein sequence ID" value="CEK83902.1"/>
    <property type="molecule type" value="Transcribed_RNA"/>
</dbReference>
<gene>
    <name evidence="1" type="primary">ORF139663</name>
</gene>
<feature type="non-terminal residue" evidence="1">
    <location>
        <position position="1"/>
    </location>
</feature>